<dbReference type="SUPFAM" id="SSF143243">
    <property type="entry name" value="Nqo5-like"/>
    <property type="match status" value="1"/>
</dbReference>
<evidence type="ECO:0000313" key="4">
    <source>
        <dbReference type="Proteomes" id="UP000009296"/>
    </source>
</evidence>
<gene>
    <name evidence="3" type="ordered locus">Metok_0340</name>
</gene>
<accession>F8AKD0</accession>
<dbReference type="GO" id="GO:0051287">
    <property type="term" value="F:NAD binding"/>
    <property type="evidence" value="ECO:0007669"/>
    <property type="project" value="InterPro"/>
</dbReference>
<dbReference type="GeneID" id="10772459"/>
<dbReference type="AlphaFoldDB" id="F8AKD0"/>
<dbReference type="KEGG" id="mok:Metok_0340"/>
<dbReference type="Gene3D" id="1.10.645.10">
    <property type="entry name" value="Cytochrome-c3 Hydrogenase, chain B"/>
    <property type="match status" value="1"/>
</dbReference>
<dbReference type="GO" id="GO:0016651">
    <property type="term" value="F:oxidoreductase activity, acting on NAD(P)H"/>
    <property type="evidence" value="ECO:0007669"/>
    <property type="project" value="InterPro"/>
</dbReference>
<dbReference type="GO" id="GO:0048038">
    <property type="term" value="F:quinone binding"/>
    <property type="evidence" value="ECO:0007669"/>
    <property type="project" value="InterPro"/>
</dbReference>
<keyword evidence="1" id="KW-0560">Oxidoreductase</keyword>
<keyword evidence="4" id="KW-1185">Reference proteome</keyword>
<dbReference type="SUPFAM" id="SSF56762">
    <property type="entry name" value="HydB/Nqo4-like"/>
    <property type="match status" value="1"/>
</dbReference>
<organism evidence="3 4">
    <name type="scientific">Methanothermococcus okinawensis (strain DSM 14208 / JCM 11175 / IH1)</name>
    <dbReference type="NCBI Taxonomy" id="647113"/>
    <lineage>
        <taxon>Archaea</taxon>
        <taxon>Methanobacteriati</taxon>
        <taxon>Methanobacteriota</taxon>
        <taxon>Methanomada group</taxon>
        <taxon>Methanococci</taxon>
        <taxon>Methanococcales</taxon>
        <taxon>Methanococcaceae</taxon>
        <taxon>Methanothermococcus</taxon>
    </lineage>
</organism>
<feature type="domain" description="NADH-quinone oxidoreductase subunit D" evidence="2">
    <location>
        <begin position="266"/>
        <end position="512"/>
    </location>
</feature>
<protein>
    <submittedName>
        <fullName evidence="3">Hydrogenase, component E-formate hydrogenlyase subunit 5-like protein</fullName>
    </submittedName>
</protein>
<dbReference type="OrthoDB" id="43567at2157"/>
<dbReference type="HOGENOM" id="CLU_015134_3_1_2"/>
<dbReference type="GO" id="GO:0016829">
    <property type="term" value="F:lyase activity"/>
    <property type="evidence" value="ECO:0007669"/>
    <property type="project" value="UniProtKB-KW"/>
</dbReference>
<sequence>MGFLKIHNGVPVNIDDIPVLSFEEFKEKVLKFTENGYIVHHFAVPFAKINNIENNSNNKYIIYSVLRNEDGLYVVSTIVSNSYESLSQYNVKFQMFEREIAEQYGIIPKNHPWFKSVRYHKNYVGNEDAFGNDYNKSIPGNYPFYEVKGEEIHQVAVGPVHAGIIEPGHFRFNCIGEKILNLEMVHGYQHRGIEKQLMNCKKNILPPLIESVAGDTVIGNSICFSEAIEGLCDYNTDEHLLNYRRLLLEIERIANHIGTLGGLAGDAGYLPTAAYYGRIRGDFLNMFVLICGNRFGRSSVRPFGAPFKLDDDKIIELIKRFETLKKEVIDVGNLMLDNPEVLGRFDYTGMVDTKTAKLIGMVGPAGRASGINYDVRKSFSNAKDIYDRGIEIVVRKDGAVSSRAKTYFKETINSIDFCIGLLKVADFQINNSSNNNTDIESEIALKPNSFIVTMEEAWRGELSHCIITDENGRIIRYKIKDPSFHNWNALELAVRNEGIYDFPLCNKSFNLSYCGFDL</sequence>
<dbReference type="InterPro" id="IPR037232">
    <property type="entry name" value="NADH_quin_OxRdtase_su_C/D-like"/>
</dbReference>
<dbReference type="PANTHER" id="PTHR43485:SF1">
    <property type="entry name" value="FORMATE HYDROGENLYASE SUBUNIT 5-RELATED"/>
    <property type="match status" value="1"/>
</dbReference>
<dbReference type="Proteomes" id="UP000009296">
    <property type="component" value="Chromosome"/>
</dbReference>
<dbReference type="EMBL" id="CP002792">
    <property type="protein sequence ID" value="AEH06330.1"/>
    <property type="molecule type" value="Genomic_DNA"/>
</dbReference>
<dbReference type="InterPro" id="IPR029014">
    <property type="entry name" value="NiFe-Hase_large"/>
</dbReference>
<dbReference type="InterPro" id="IPR052197">
    <property type="entry name" value="ComplexI_49kDa-like"/>
</dbReference>
<dbReference type="PANTHER" id="PTHR43485">
    <property type="entry name" value="HYDROGENASE-4 COMPONENT G"/>
    <property type="match status" value="1"/>
</dbReference>
<dbReference type="InterPro" id="IPR001135">
    <property type="entry name" value="NADH_Q_OxRdtase_suD"/>
</dbReference>
<dbReference type="STRING" id="647113.Metok_0340"/>
<dbReference type="Pfam" id="PF00346">
    <property type="entry name" value="Complex1_49kDa"/>
    <property type="match status" value="1"/>
</dbReference>
<proteinExistence type="predicted"/>
<dbReference type="RefSeq" id="WP_013866516.1">
    <property type="nucleotide sequence ID" value="NC_015636.1"/>
</dbReference>
<reference evidence="3" key="1">
    <citation type="submission" date="2011-05" db="EMBL/GenBank/DDBJ databases">
        <title>Complete sequence of chromosome of Methanothermococcus okinawensis IH1.</title>
        <authorList>
            <consortium name="US DOE Joint Genome Institute"/>
            <person name="Lucas S."/>
            <person name="Han J."/>
            <person name="Lapidus A."/>
            <person name="Cheng J.-F."/>
            <person name="Goodwin L."/>
            <person name="Pitluck S."/>
            <person name="Peters L."/>
            <person name="Mikhailova N."/>
            <person name="Held B."/>
            <person name="Han C."/>
            <person name="Tapia R."/>
            <person name="Land M."/>
            <person name="Hauser L."/>
            <person name="Kyrpides N."/>
            <person name="Ivanova N."/>
            <person name="Pagani I."/>
            <person name="Sieprawska-Lupa M."/>
            <person name="Takai K."/>
            <person name="Miyazaki J."/>
            <person name="Whitman W."/>
            <person name="Woyke T."/>
        </authorList>
    </citation>
    <scope>NUCLEOTIDE SEQUENCE [LARGE SCALE GENOMIC DNA]</scope>
    <source>
        <strain evidence="3">IH1</strain>
    </source>
</reference>
<evidence type="ECO:0000256" key="1">
    <source>
        <dbReference type="ARBA" id="ARBA00023002"/>
    </source>
</evidence>
<dbReference type="eggNOG" id="arCOG01547">
    <property type="taxonomic scope" value="Archaea"/>
</dbReference>
<name>F8AKD0_METOI</name>
<evidence type="ECO:0000313" key="3">
    <source>
        <dbReference type="EMBL" id="AEH06330.1"/>
    </source>
</evidence>
<evidence type="ECO:0000259" key="2">
    <source>
        <dbReference type="Pfam" id="PF00346"/>
    </source>
</evidence>